<dbReference type="Gene3D" id="2.60.40.1220">
    <property type="match status" value="3"/>
</dbReference>
<dbReference type="SMART" id="SM00564">
    <property type="entry name" value="PQQ"/>
    <property type="match status" value="15"/>
</dbReference>
<feature type="domain" description="Bacterial Ig-like" evidence="4">
    <location>
        <begin position="820"/>
        <end position="921"/>
    </location>
</feature>
<feature type="domain" description="Bacterial Ig-like" evidence="4">
    <location>
        <begin position="2044"/>
        <end position="2145"/>
    </location>
</feature>
<dbReference type="InterPro" id="IPR036278">
    <property type="entry name" value="Sialidase_sf"/>
</dbReference>
<feature type="domain" description="Bacterial Ig-like" evidence="4">
    <location>
        <begin position="1840"/>
        <end position="1941"/>
    </location>
</feature>
<dbReference type="GO" id="GO:0016787">
    <property type="term" value="F:hydrolase activity"/>
    <property type="evidence" value="ECO:0007669"/>
    <property type="project" value="UniProtKB-KW"/>
</dbReference>
<dbReference type="PANTHER" id="PTHR34677:SF3">
    <property type="entry name" value="BACTERIAL IG-LIKE DOMAIN-CONTAINING PROTEIN"/>
    <property type="match status" value="1"/>
</dbReference>
<feature type="domain" description="Bacterial Ig-like" evidence="4">
    <location>
        <begin position="2146"/>
        <end position="2246"/>
    </location>
</feature>
<dbReference type="InterPro" id="IPR018391">
    <property type="entry name" value="PQQ_b-propeller_rpt"/>
</dbReference>
<feature type="region of interest" description="Disordered" evidence="2">
    <location>
        <begin position="53"/>
        <end position="89"/>
    </location>
</feature>
<name>A0A1J0ELB4_9PSED</name>
<dbReference type="InterPro" id="IPR006626">
    <property type="entry name" value="PbH1"/>
</dbReference>
<evidence type="ECO:0000313" key="6">
    <source>
        <dbReference type="Proteomes" id="UP000182567"/>
    </source>
</evidence>
<feature type="domain" description="Bacterial Ig-like" evidence="4">
    <location>
        <begin position="1534"/>
        <end position="1635"/>
    </location>
</feature>
<sequence>MWWSKGKSQTSQGARVLASPLIMSLEPRMLFDGAVAATVADTAAQADSHATAAAAKSPVADHPVASKDTHGQADNTSAATPAPAATPTAVPGQSVVFVDSRIKDADSLLKGVAPGTQVVQLDATKDGLQQIADYLDTHHGVSTVEIIAHGNSGDLWLGDTYLSADNVAARSAVLARIGNDMNVGGDILIYACNTAAGDQGISFVDSLAQLTGRDIAASNNRTGVGGDWDLEIATGTIESHNVLAAQSMAAYQYSLATLTVTNNGDSGVGSLRQALSDAVGGDTVTFSTTMTVNLNSQLTLTKNVTLEGDLNHDNIADVTLNGQYKTRVLQVNSGVTATLDGLVIKQGLVAGNGAAAGTDGAAAMGGGIFNAGNLTLKNVTVTSNAASGGGGGGGVTAPYVGGAVGGGGGGGGALGGQAGGHGGTSGFGSGVYGGTSGSANTGGNGGGYNPNYMGGRGGSSSGGAGGVGAANYSSGGAGGTANNGTISIGGGGGGSGWDKPGRAGASAAGGIYNATSGTLTVIGTSVISGNIAAGGGGGGGGGLGGSADPGGAAGKGVGAIWNKGTVLMTAANFAALSSNVGGSGSGGPALGGGSAGASVAAVNNIFNDGGTLNTAYSPTPSATIVVANSALHIGQTSQVTITFTEAVTGFTNADLTVANGSLSAVSSIDGGVTWTATFTPSSSVTGSTNHIVLDNTGVQSVSLGTAGVGTSTSNNYAVDTVRPTATVVVSNSALNIGGTSTVTFTFSEAVTGFTTADVTVANGTLSGLTTSNNITWTATLTPTAGNTSSGNVITLDNTGYTDIATNAGTGTTVSNSYAIDTVRPTASIVVANNALNIGGTSLVTITFSEAVTGFTNADLTVADGTLSAVSSSNGGITWTATLTPTSSISNTGDVITLNNAGVSDVAGNAGSGTTRSNAYSVDTERPTATIIVATTTLGIGQTAPVTITFSEAVSGFTNADLTVSNGTLSAVSSSDGGITWTATFTPTTNITNASNHITLDNTGVQDLAGNAGSDTTDSNNYAIDTQRPTATIVVADTTLAIGQTSRVTITFSEAVTGFTNAGLTVSNGTLSAVSSSDGGITWTATFTPASNITNASNHITLNNTGYTDFAGNAGTGTTDSNNYTIDTQRPTATIVLADTTLIAGETSLVTITFSEAVSGFTNADLMVPNGTLTAVSSHDGGITWTATFTPTAGINDTTNMITLSNTGVADLAGNAGSGTTNSGNFTIDTVRPTATIIVADNALKIGDTSRVTITFSEAVSGFTNADLTIAHGTLTAVSSSDGGITWTATFTPNNAITDATNLITLDNTGVHNASGNVGTGTTDSNNYAIDTQRPTATIVVTDTALGIGQTSLVTITFSEAVTGFTNADLLIGNGTLSAVSSSDGGVTWTATLTPVSGVTHSGNVITLDNTGVSDLSGNTGAGTTNSNSYAVDSQRPTATIVVASPTLIAGQTSLVTITFSEAVTGFDNSDLSVPNGTLTNVSSSDGGVTWTATFTPTTGVHDTTNLITLNNSGVADLAGNAGTGITNSGNFTIDTVRPTATIVVADNALRIGETSAVTITFSEAVSGFTNADLTIANGTLSAVSSSDGGITWTATFTPNANITNAASHISLDNSGVQNESGNAGTGTTDSNNYAIDTQRPTATIVIANPALSIGQTSLVTITFSEVVSGFSNADLTIANGTLSAVSSSDGGITWTATYTPTSNISNATNHITLNNTGVNDLAGNAGSGTTDSNNYVVDTQRPTATVVVANPSLAVGGSSLVTFTFSEAVTGFTTADLTVANGTISGLSSSDGGVTWTATLTPTNAVTAASNLITLDNTGYTDLSGNAGTGTTHSNTYAIDTQRPTATVLIADSALKIGQSSTVTITFSEAVSGFTNADLTVANGTLSAVSSSDGGVTWTATFTPAGNITNAANHITLNNTGVTDAAGNTGTGSTDSNNYAIDTARPTATIVVANPTLPIGETSLVTITFSEAVSGFNNSDLTVANGTLSAVSSSDGGITWTATFTPTSNISDATNLITLNNTGVNDLAGNAGSGTTDSNNYIIDTQRPTATIVVADSALKIGQTSTVTITFSEAISGFTHSDLTVANGTLSALSSRDGGKTWTATLTPNANVTAASNLITLNNAGVIDALGNAGSGSTDSGNYAIDTTRPTATVVVATTNLSVGQTSQVTITFSEAVSGFTNADLTVANGTLSALSSTDGGKTWTATLTPSNNVNSASNLITLNNSGVSDRFGNTGIGSTESNSYGVRTLVTTGDPQFRISDPAPPSSTPNRPLQPIVFTPPTGNLGSPLTFAPLFEQRVLGDGVRPLGDIFINRGALSPSYIAQVFTSSDSGGNGSGHGFLGFGSGDGGVFGASTLSSLFSHESSGGDRSPNAFGDRSILQGGNVSQGLHGGFGALTLGEQLQHLENTEKQQVRALAAALQQVGISEMQA</sequence>
<feature type="domain" description="Bacterial Ig-like" evidence="4">
    <location>
        <begin position="719"/>
        <end position="819"/>
    </location>
</feature>
<gene>
    <name evidence="5" type="ORF">BLL42_13065</name>
</gene>
<dbReference type="OrthoDB" id="6091599at2"/>
<protein>
    <submittedName>
        <fullName evidence="5">Glycosyl hydrolase</fullName>
    </submittedName>
</protein>
<dbReference type="RefSeq" id="WP_071552519.1">
    <property type="nucleotide sequence ID" value="NZ_CP017886.1"/>
</dbReference>
<accession>A0A1J0ELB4</accession>
<dbReference type="Pfam" id="PF19078">
    <property type="entry name" value="Big_12"/>
    <property type="match status" value="16"/>
</dbReference>
<feature type="domain" description="Bacterial Ig-like" evidence="4">
    <location>
        <begin position="1738"/>
        <end position="1839"/>
    </location>
</feature>
<feature type="domain" description="DUF4347" evidence="3">
    <location>
        <begin position="95"/>
        <end position="254"/>
    </location>
</feature>
<feature type="domain" description="Bacterial Ig-like" evidence="4">
    <location>
        <begin position="1942"/>
        <end position="2042"/>
    </location>
</feature>
<evidence type="ECO:0000313" key="5">
    <source>
        <dbReference type="EMBL" id="APC16612.1"/>
    </source>
</evidence>
<organism evidence="5 6">
    <name type="scientific">Pseudomonas frederiksbergensis</name>
    <dbReference type="NCBI Taxonomy" id="104087"/>
    <lineage>
        <taxon>Bacteria</taxon>
        <taxon>Pseudomonadati</taxon>
        <taxon>Pseudomonadota</taxon>
        <taxon>Gammaproteobacteria</taxon>
        <taxon>Pseudomonadales</taxon>
        <taxon>Pseudomonadaceae</taxon>
        <taxon>Pseudomonas</taxon>
    </lineage>
</organism>
<proteinExistence type="predicted"/>
<feature type="domain" description="Bacterial Ig-like" evidence="4">
    <location>
        <begin position="1024"/>
        <end position="1125"/>
    </location>
</feature>
<dbReference type="InterPro" id="IPR025592">
    <property type="entry name" value="DUF4347"/>
</dbReference>
<dbReference type="InterPro" id="IPR044048">
    <property type="entry name" value="Big_12"/>
</dbReference>
<feature type="domain" description="Bacterial Ig-like" evidence="4">
    <location>
        <begin position="1126"/>
        <end position="1227"/>
    </location>
</feature>
<reference evidence="6" key="1">
    <citation type="submission" date="2016-10" db="EMBL/GenBank/DDBJ databases">
        <title>Pseudomonas frederiksbergensis ERGS4:02 complete genome.</title>
        <authorList>
            <person name="Kumar R."/>
            <person name="Acharya V."/>
            <person name="Singh D."/>
        </authorList>
    </citation>
    <scope>NUCLEOTIDE SEQUENCE [LARGE SCALE GENOMIC DNA]</scope>
    <source>
        <strain evidence="6">ERGS4:02</strain>
    </source>
</reference>
<dbReference type="SMART" id="SM00710">
    <property type="entry name" value="PbH1"/>
    <property type="match status" value="14"/>
</dbReference>
<feature type="domain" description="Bacterial Ig-like" evidence="4">
    <location>
        <begin position="1636"/>
        <end position="1737"/>
    </location>
</feature>
<dbReference type="Pfam" id="PF14252">
    <property type="entry name" value="DUF4347"/>
    <property type="match status" value="1"/>
</dbReference>
<feature type="compositionally biased region" description="Low complexity" evidence="2">
    <location>
        <begin position="78"/>
        <end position="89"/>
    </location>
</feature>
<evidence type="ECO:0000259" key="3">
    <source>
        <dbReference type="Pfam" id="PF14252"/>
    </source>
</evidence>
<feature type="domain" description="Bacterial Ig-like" evidence="4">
    <location>
        <begin position="922"/>
        <end position="1023"/>
    </location>
</feature>
<dbReference type="Proteomes" id="UP000182567">
    <property type="component" value="Chromosome"/>
</dbReference>
<feature type="domain" description="Bacterial Ig-like" evidence="4">
    <location>
        <begin position="1432"/>
        <end position="1533"/>
    </location>
</feature>
<dbReference type="EMBL" id="CP017886">
    <property type="protein sequence ID" value="APC16612.1"/>
    <property type="molecule type" value="Genomic_DNA"/>
</dbReference>
<feature type="domain" description="Bacterial Ig-like" evidence="4">
    <location>
        <begin position="619"/>
        <end position="718"/>
    </location>
</feature>
<dbReference type="InterPro" id="IPR014755">
    <property type="entry name" value="Cu-Rt/internalin_Ig-like"/>
</dbReference>
<keyword evidence="1" id="KW-0732">Signal</keyword>
<dbReference type="PANTHER" id="PTHR34677">
    <property type="match status" value="1"/>
</dbReference>
<evidence type="ECO:0000256" key="1">
    <source>
        <dbReference type="ARBA" id="ARBA00022729"/>
    </source>
</evidence>
<dbReference type="SUPFAM" id="SSF50939">
    <property type="entry name" value="Sialidases"/>
    <property type="match status" value="1"/>
</dbReference>
<evidence type="ECO:0000259" key="4">
    <source>
        <dbReference type="Pfam" id="PF19078"/>
    </source>
</evidence>
<feature type="domain" description="Bacterial Ig-like" evidence="4">
    <location>
        <begin position="1330"/>
        <end position="1431"/>
    </location>
</feature>
<dbReference type="GeneID" id="46909181"/>
<keyword evidence="5" id="KW-0378">Hydrolase</keyword>
<evidence type="ECO:0000256" key="2">
    <source>
        <dbReference type="SAM" id="MobiDB-lite"/>
    </source>
</evidence>
<feature type="domain" description="Bacterial Ig-like" evidence="4">
    <location>
        <begin position="1228"/>
        <end position="1329"/>
    </location>
</feature>